<dbReference type="KEGG" id="ote:Oter_4126"/>
<dbReference type="AlphaFoldDB" id="B2A064"/>
<feature type="chain" id="PRO_5002772943" description="Ig-like domain-containing protein" evidence="1">
    <location>
        <begin position="30"/>
        <end position="640"/>
    </location>
</feature>
<feature type="signal peptide" evidence="1">
    <location>
        <begin position="1"/>
        <end position="29"/>
    </location>
</feature>
<dbReference type="eggNOG" id="COG3693">
    <property type="taxonomic scope" value="Bacteria"/>
</dbReference>
<sequence>MPFRYLSCFAMLKKTLVVFLVAVISASFADDAPLAPILLRPGPVAYTPATGERIVMWAVWAESRDWTVTGVPDYIYPCVFDVKIDGESYTLTVGPFEGSERGATTADYGTNAFTFPSGSGVPVWSDSRGNSGIVAFANNSATPGLAFDYTFAAGMSRTDGVDERPNTRLRFYWPDDNVKLDGVVQRISADGKQVLSAGAYHGHRFGVGGGLSEYARVTWFKGGQRIIRHDRFAGESPDWFDIPSYGSTDAGTYRMHVENSFGLFDVTFEIGTATPTGPRIRPDVQSAAFGSSVNLFVVGSTGSVQNVQWSKNGDPANALSGASPMLAPLQPTHAGIYTATVNGAEASTNAAIVGITTAARMVGDGKIVGTDITHPNGNVFDQVLVTGPAEAVTAGYAPKKITRTSFIDLDNDIVQVEFSGPGTLTLVFDGYTPPALPTNYQQDTLYVKGHAGIVVTGADENTNVSVFTVGRATAFDPTGAYNILIAPSPTNNPANNGSSLFKGHSATKYDGVADLAFIAIASSNGKFGGIRTANANYFASKGMTGVYAPGVEFTGPIFIGNITAFDAANPVIILGSAADTRITGGDLAQPNAQPVQVSGISQLKFSDGSDSGGNLIPAKANNAVLMNGTANVTGQIVVNP</sequence>
<dbReference type="SUPFAM" id="SSF48726">
    <property type="entry name" value="Immunoglobulin"/>
    <property type="match status" value="2"/>
</dbReference>
<dbReference type="InterPro" id="IPR036179">
    <property type="entry name" value="Ig-like_dom_sf"/>
</dbReference>
<proteinExistence type="predicted"/>
<dbReference type="Gene3D" id="2.60.40.10">
    <property type="entry name" value="Immunoglobulins"/>
    <property type="match status" value="1"/>
</dbReference>
<dbReference type="EMBL" id="CP001032">
    <property type="protein sequence ID" value="ACB77400.1"/>
    <property type="molecule type" value="Genomic_DNA"/>
</dbReference>
<dbReference type="OrthoDB" id="102721at2"/>
<protein>
    <recommendedName>
        <fullName evidence="4">Ig-like domain-containing protein</fullName>
    </recommendedName>
</protein>
<evidence type="ECO:0000313" key="3">
    <source>
        <dbReference type="Proteomes" id="UP000007013"/>
    </source>
</evidence>
<keyword evidence="3" id="KW-1185">Reference proteome</keyword>
<dbReference type="InterPro" id="IPR013783">
    <property type="entry name" value="Ig-like_fold"/>
</dbReference>
<accession>B2A064</accession>
<keyword evidence="1" id="KW-0732">Signal</keyword>
<evidence type="ECO:0008006" key="4">
    <source>
        <dbReference type="Google" id="ProtNLM"/>
    </source>
</evidence>
<organism evidence="2 3">
    <name type="scientific">Opitutus terrae (strain DSM 11246 / JCM 15787 / PB90-1)</name>
    <dbReference type="NCBI Taxonomy" id="452637"/>
    <lineage>
        <taxon>Bacteria</taxon>
        <taxon>Pseudomonadati</taxon>
        <taxon>Verrucomicrobiota</taxon>
        <taxon>Opitutia</taxon>
        <taxon>Opitutales</taxon>
        <taxon>Opitutaceae</taxon>
        <taxon>Opitutus</taxon>
    </lineage>
</organism>
<name>B2A064_OPITP</name>
<reference evidence="2 3" key="1">
    <citation type="journal article" date="2011" name="J. Bacteriol.">
        <title>Genome sequence of the verrucomicrobium Opitutus terrae PB90-1, an abundant inhabitant of rice paddy soil ecosystems.</title>
        <authorList>
            <person name="van Passel M.W."/>
            <person name="Kant R."/>
            <person name="Palva A."/>
            <person name="Copeland A."/>
            <person name="Lucas S."/>
            <person name="Lapidus A."/>
            <person name="Glavina del Rio T."/>
            <person name="Pitluck S."/>
            <person name="Goltsman E."/>
            <person name="Clum A."/>
            <person name="Sun H."/>
            <person name="Schmutz J."/>
            <person name="Larimer F.W."/>
            <person name="Land M.L."/>
            <person name="Hauser L."/>
            <person name="Kyrpides N."/>
            <person name="Mikhailova N."/>
            <person name="Richardson P.P."/>
            <person name="Janssen P.H."/>
            <person name="de Vos W.M."/>
            <person name="Smidt H."/>
        </authorList>
    </citation>
    <scope>NUCLEOTIDE SEQUENCE [LARGE SCALE GENOMIC DNA]</scope>
    <source>
        <strain evidence="3">DSM 11246 / JCM 15787 / PB90-1</strain>
    </source>
</reference>
<dbReference type="STRING" id="452637.Oter_4126"/>
<evidence type="ECO:0000256" key="1">
    <source>
        <dbReference type="SAM" id="SignalP"/>
    </source>
</evidence>
<evidence type="ECO:0000313" key="2">
    <source>
        <dbReference type="EMBL" id="ACB77400.1"/>
    </source>
</evidence>
<dbReference type="Proteomes" id="UP000007013">
    <property type="component" value="Chromosome"/>
</dbReference>
<dbReference type="HOGENOM" id="CLU_427491_0_0_0"/>
<gene>
    <name evidence="2" type="ordered locus">Oter_4126</name>
</gene>